<reference evidence="1 2" key="1">
    <citation type="journal article" date="2018" name="PLoS Genet.">
        <title>Population sequencing reveals clonal diversity and ancestral inbreeding in the grapevine cultivar Chardonnay.</title>
        <authorList>
            <person name="Roach M.J."/>
            <person name="Johnson D.L."/>
            <person name="Bohlmann J."/>
            <person name="van Vuuren H.J."/>
            <person name="Jones S.J."/>
            <person name="Pretorius I.S."/>
            <person name="Schmidt S.A."/>
            <person name="Borneman A.R."/>
        </authorList>
    </citation>
    <scope>NUCLEOTIDE SEQUENCE [LARGE SCALE GENOMIC DNA]</scope>
    <source>
        <strain evidence="2">cv. Chardonnay</strain>
        <tissue evidence="1">Leaf</tissue>
    </source>
</reference>
<comment type="caution">
    <text evidence="1">The sequence shown here is derived from an EMBL/GenBank/DDBJ whole genome shotgun (WGS) entry which is preliminary data.</text>
</comment>
<sequence>MLVSVNLAEEGILRLIFAAVYLMFRKVANDNEVSAASRGWCLKDVRDGYGWQCGRQLEMGWNDVKSRSCFIVGDEKKVEFWKNRWCDHRTLEEAFTVIFSMSITKDVWVTEM</sequence>
<accession>A0A438F5K6</accession>
<dbReference type="AlphaFoldDB" id="A0A438F5K6"/>
<name>A0A438F5K6_VITVI</name>
<evidence type="ECO:0000313" key="1">
    <source>
        <dbReference type="EMBL" id="RVW55275.1"/>
    </source>
</evidence>
<protein>
    <submittedName>
        <fullName evidence="1">Uncharacterized protein</fullName>
    </submittedName>
</protein>
<proteinExistence type="predicted"/>
<evidence type="ECO:0000313" key="2">
    <source>
        <dbReference type="Proteomes" id="UP000288805"/>
    </source>
</evidence>
<dbReference type="EMBL" id="QGNW01001119">
    <property type="protein sequence ID" value="RVW55275.1"/>
    <property type="molecule type" value="Genomic_DNA"/>
</dbReference>
<gene>
    <name evidence="1" type="ORF">CK203_067020</name>
</gene>
<dbReference type="Proteomes" id="UP000288805">
    <property type="component" value="Unassembled WGS sequence"/>
</dbReference>
<organism evidence="1 2">
    <name type="scientific">Vitis vinifera</name>
    <name type="common">Grape</name>
    <dbReference type="NCBI Taxonomy" id="29760"/>
    <lineage>
        <taxon>Eukaryota</taxon>
        <taxon>Viridiplantae</taxon>
        <taxon>Streptophyta</taxon>
        <taxon>Embryophyta</taxon>
        <taxon>Tracheophyta</taxon>
        <taxon>Spermatophyta</taxon>
        <taxon>Magnoliopsida</taxon>
        <taxon>eudicotyledons</taxon>
        <taxon>Gunneridae</taxon>
        <taxon>Pentapetalae</taxon>
        <taxon>rosids</taxon>
        <taxon>Vitales</taxon>
        <taxon>Vitaceae</taxon>
        <taxon>Viteae</taxon>
        <taxon>Vitis</taxon>
    </lineage>
</organism>